<dbReference type="InterPro" id="IPR001898">
    <property type="entry name" value="SLC13A/DASS"/>
</dbReference>
<comment type="caution">
    <text evidence="7">The sequence shown here is derived from an EMBL/GenBank/DDBJ whole genome shotgun (WGS) entry which is preliminary data.</text>
</comment>
<evidence type="ECO:0000256" key="2">
    <source>
        <dbReference type="ARBA" id="ARBA00022448"/>
    </source>
</evidence>
<dbReference type="RefSeq" id="WP_272135755.1">
    <property type="nucleotide sequence ID" value="NZ_JAQLOI010000001.1"/>
</dbReference>
<feature type="transmembrane region" description="Helical" evidence="6">
    <location>
        <begin position="12"/>
        <end position="34"/>
    </location>
</feature>
<proteinExistence type="predicted"/>
<evidence type="ECO:0000313" key="7">
    <source>
        <dbReference type="EMBL" id="MDB1123948.1"/>
    </source>
</evidence>
<feature type="transmembrane region" description="Helical" evidence="6">
    <location>
        <begin position="285"/>
        <end position="304"/>
    </location>
</feature>
<keyword evidence="4 6" id="KW-1133">Transmembrane helix</keyword>
<feature type="transmembrane region" description="Helical" evidence="6">
    <location>
        <begin position="410"/>
        <end position="429"/>
    </location>
</feature>
<dbReference type="Pfam" id="PF00939">
    <property type="entry name" value="Na_sulph_symp"/>
    <property type="match status" value="1"/>
</dbReference>
<protein>
    <submittedName>
        <fullName evidence="7">DASS family sodium-coupled anion symporter</fullName>
    </submittedName>
</protein>
<evidence type="ECO:0000256" key="3">
    <source>
        <dbReference type="ARBA" id="ARBA00022692"/>
    </source>
</evidence>
<feature type="transmembrane region" description="Helical" evidence="6">
    <location>
        <begin position="84"/>
        <end position="106"/>
    </location>
</feature>
<evidence type="ECO:0000256" key="4">
    <source>
        <dbReference type="ARBA" id="ARBA00022989"/>
    </source>
</evidence>
<feature type="transmembrane region" description="Helical" evidence="6">
    <location>
        <begin position="40"/>
        <end position="56"/>
    </location>
</feature>
<dbReference type="CDD" id="cd01115">
    <property type="entry name" value="SLC13_permease"/>
    <property type="match status" value="1"/>
</dbReference>
<feature type="transmembrane region" description="Helical" evidence="6">
    <location>
        <begin position="213"/>
        <end position="234"/>
    </location>
</feature>
<dbReference type="PANTHER" id="PTHR10283">
    <property type="entry name" value="SOLUTE CARRIER FAMILY 13 MEMBER"/>
    <property type="match status" value="1"/>
</dbReference>
<feature type="transmembrane region" description="Helical" evidence="6">
    <location>
        <begin position="255"/>
        <end position="273"/>
    </location>
</feature>
<feature type="transmembrane region" description="Helical" evidence="6">
    <location>
        <begin position="379"/>
        <end position="404"/>
    </location>
</feature>
<sequence>MLVVTSSALKGYVNKNTIIILSDICLFFFLLYTLPFDEEVVHGLSILIFIAILWLTEALHVSITALLVPMLAIIFNIFDTSKALSYFSSSIIFIFLGGFALAAALHKQEIDKVIADQVLIAAKGKMSVAVLMLFSVSAGLSMWISNTATIAMMLPLVLGVMSNVDEKNNKSTYLFVLLGIAYCASIGGIATLVGSPPNAIAASELGLNFTQWVALGLPVSLTLLPIAVFVLYILTKPNLNHTFKIHHTTLEWTPNRKLTLGIFALTVCFWIFSKPINAYLGGYSQFDTLVALGAILLLGITRVVEWKDIEKTVDWGVLLLFGGGICLSNVLKATGTSVFLAKELSEVLSQVGLFITLIAIVSFVVFLTEFASNTASAALLIPIFVSIADVLGVSPIILSVIIAISASCAFMLPVATPPNALVFASGYINQKDMMRIGLVLNIVCITVLTIIAYFFW</sequence>
<feature type="transmembrane region" description="Helical" evidence="6">
    <location>
        <begin position="316"/>
        <end position="341"/>
    </location>
</feature>
<accession>A0ABT4YR05</accession>
<feature type="transmembrane region" description="Helical" evidence="6">
    <location>
        <begin position="436"/>
        <end position="455"/>
    </location>
</feature>
<dbReference type="NCBIfam" id="TIGR00785">
    <property type="entry name" value="dass"/>
    <property type="match status" value="1"/>
</dbReference>
<keyword evidence="8" id="KW-1185">Reference proteome</keyword>
<keyword evidence="2" id="KW-0813">Transport</keyword>
<dbReference type="PROSITE" id="PS01271">
    <property type="entry name" value="NA_SULFATE"/>
    <property type="match status" value="1"/>
</dbReference>
<evidence type="ECO:0000313" key="8">
    <source>
        <dbReference type="Proteomes" id="UP001210678"/>
    </source>
</evidence>
<keyword evidence="3 6" id="KW-0812">Transmembrane</keyword>
<keyword evidence="5 6" id="KW-0472">Membrane</keyword>
<dbReference type="Proteomes" id="UP001210678">
    <property type="component" value="Unassembled WGS sequence"/>
</dbReference>
<comment type="subcellular location">
    <subcellularLocation>
        <location evidence="1">Membrane</location>
        <topology evidence="1">Multi-pass membrane protein</topology>
    </subcellularLocation>
</comment>
<gene>
    <name evidence="7" type="ORF">PGX00_09930</name>
</gene>
<dbReference type="InterPro" id="IPR031312">
    <property type="entry name" value="Na/sul_symport_CS"/>
</dbReference>
<organism evidence="7 8">
    <name type="scientific">Vibrio algarum</name>
    <dbReference type="NCBI Taxonomy" id="3020714"/>
    <lineage>
        <taxon>Bacteria</taxon>
        <taxon>Pseudomonadati</taxon>
        <taxon>Pseudomonadota</taxon>
        <taxon>Gammaproteobacteria</taxon>
        <taxon>Vibrionales</taxon>
        <taxon>Vibrionaceae</taxon>
        <taxon>Vibrio</taxon>
    </lineage>
</organism>
<feature type="transmembrane region" description="Helical" evidence="6">
    <location>
        <begin position="173"/>
        <end position="193"/>
    </location>
</feature>
<evidence type="ECO:0000256" key="5">
    <source>
        <dbReference type="ARBA" id="ARBA00023136"/>
    </source>
</evidence>
<feature type="transmembrane region" description="Helical" evidence="6">
    <location>
        <begin position="142"/>
        <end position="161"/>
    </location>
</feature>
<dbReference type="EMBL" id="JAQLOI010000001">
    <property type="protein sequence ID" value="MDB1123948.1"/>
    <property type="molecule type" value="Genomic_DNA"/>
</dbReference>
<evidence type="ECO:0000256" key="6">
    <source>
        <dbReference type="SAM" id="Phobius"/>
    </source>
</evidence>
<name>A0ABT4YR05_9VIBR</name>
<evidence type="ECO:0000256" key="1">
    <source>
        <dbReference type="ARBA" id="ARBA00004141"/>
    </source>
</evidence>
<dbReference type="PANTHER" id="PTHR10283:SF82">
    <property type="entry name" value="SOLUTE CARRIER FAMILY 13 MEMBER 2"/>
    <property type="match status" value="1"/>
</dbReference>
<reference evidence="7 8" key="1">
    <citation type="submission" date="2023-01" db="EMBL/GenBank/DDBJ databases">
        <title>Vibrio sp. KJ40-1 sp.nov, isolated from marine algae.</title>
        <authorList>
            <person name="Butt M."/>
            <person name="Kim J.M.J."/>
            <person name="Jeon C.O.C."/>
        </authorList>
    </citation>
    <scope>NUCLEOTIDE SEQUENCE [LARGE SCALE GENOMIC DNA]</scope>
    <source>
        <strain evidence="7 8">KJ40-1</strain>
    </source>
</reference>
<feature type="transmembrane region" description="Helical" evidence="6">
    <location>
        <begin position="347"/>
        <end position="367"/>
    </location>
</feature>